<dbReference type="CDD" id="cd07377">
    <property type="entry name" value="WHTH_GntR"/>
    <property type="match status" value="1"/>
</dbReference>
<keyword evidence="3" id="KW-0805">Transcription regulation</keyword>
<name>A0A410JVD3_9BACT</name>
<dbReference type="InterPro" id="IPR000524">
    <property type="entry name" value="Tscrpt_reg_HTH_GntR"/>
</dbReference>
<reference evidence="7 8" key="1">
    <citation type="submission" date="2019-01" db="EMBL/GenBank/DDBJ databases">
        <title>Geovibrio thiophilus DSM 11263, complete genome.</title>
        <authorList>
            <person name="Spring S."/>
            <person name="Bunk B."/>
            <person name="Sproer C."/>
        </authorList>
    </citation>
    <scope>NUCLEOTIDE SEQUENCE [LARGE SCALE GENOMIC DNA]</scope>
    <source>
        <strain evidence="7 8">DSM 11263</strain>
    </source>
</reference>
<dbReference type="SUPFAM" id="SSF53383">
    <property type="entry name" value="PLP-dependent transferases"/>
    <property type="match status" value="1"/>
</dbReference>
<keyword evidence="8" id="KW-1185">Reference proteome</keyword>
<gene>
    <name evidence="7" type="ORF">EP073_00930</name>
</gene>
<keyword evidence="7" id="KW-0808">Transferase</keyword>
<dbReference type="Proteomes" id="UP000287502">
    <property type="component" value="Chromosome"/>
</dbReference>
<keyword evidence="5" id="KW-0804">Transcription</keyword>
<dbReference type="Gene3D" id="3.40.640.10">
    <property type="entry name" value="Type I PLP-dependent aspartate aminotransferase-like (Major domain)"/>
    <property type="match status" value="1"/>
</dbReference>
<dbReference type="AlphaFoldDB" id="A0A410JVD3"/>
<dbReference type="SMART" id="SM00345">
    <property type="entry name" value="HTH_GNTR"/>
    <property type="match status" value="1"/>
</dbReference>
<dbReference type="GO" id="GO:0003700">
    <property type="term" value="F:DNA-binding transcription factor activity"/>
    <property type="evidence" value="ECO:0007669"/>
    <property type="project" value="InterPro"/>
</dbReference>
<dbReference type="EMBL" id="CP035108">
    <property type="protein sequence ID" value="QAR32015.1"/>
    <property type="molecule type" value="Genomic_DNA"/>
</dbReference>
<evidence type="ECO:0000256" key="5">
    <source>
        <dbReference type="ARBA" id="ARBA00023163"/>
    </source>
</evidence>
<dbReference type="RefSeq" id="WP_128465302.1">
    <property type="nucleotide sequence ID" value="NZ_CP035108.1"/>
</dbReference>
<dbReference type="PROSITE" id="PS50949">
    <property type="entry name" value="HTH_GNTR"/>
    <property type="match status" value="1"/>
</dbReference>
<evidence type="ECO:0000256" key="2">
    <source>
        <dbReference type="ARBA" id="ARBA00022898"/>
    </source>
</evidence>
<keyword evidence="7" id="KW-0032">Aminotransferase</keyword>
<dbReference type="GO" id="GO:0003677">
    <property type="term" value="F:DNA binding"/>
    <property type="evidence" value="ECO:0007669"/>
    <property type="project" value="UniProtKB-KW"/>
</dbReference>
<dbReference type="InterPro" id="IPR015422">
    <property type="entry name" value="PyrdxlP-dep_Trfase_small"/>
</dbReference>
<dbReference type="InterPro" id="IPR036388">
    <property type="entry name" value="WH-like_DNA-bd_sf"/>
</dbReference>
<dbReference type="GO" id="GO:0008483">
    <property type="term" value="F:transaminase activity"/>
    <property type="evidence" value="ECO:0007669"/>
    <property type="project" value="UniProtKB-KW"/>
</dbReference>
<dbReference type="Gene3D" id="3.90.1150.10">
    <property type="entry name" value="Aspartate Aminotransferase, domain 1"/>
    <property type="match status" value="1"/>
</dbReference>
<evidence type="ECO:0000256" key="1">
    <source>
        <dbReference type="ARBA" id="ARBA00005384"/>
    </source>
</evidence>
<evidence type="ECO:0000256" key="4">
    <source>
        <dbReference type="ARBA" id="ARBA00023125"/>
    </source>
</evidence>
<dbReference type="OrthoDB" id="9802328at2"/>
<dbReference type="InterPro" id="IPR015421">
    <property type="entry name" value="PyrdxlP-dep_Trfase_major"/>
</dbReference>
<dbReference type="PANTHER" id="PTHR46577:SF2">
    <property type="entry name" value="TRANSCRIPTIONAL REGULATORY PROTEIN"/>
    <property type="match status" value="1"/>
</dbReference>
<evidence type="ECO:0000259" key="6">
    <source>
        <dbReference type="PROSITE" id="PS50949"/>
    </source>
</evidence>
<accession>A0A410JVD3</accession>
<keyword evidence="2" id="KW-0663">Pyridoxal phosphate</keyword>
<protein>
    <submittedName>
        <fullName evidence="7">PLP-dependent aminotransferase family protein</fullName>
    </submittedName>
</protein>
<dbReference type="Gene3D" id="1.10.10.10">
    <property type="entry name" value="Winged helix-like DNA-binding domain superfamily/Winged helix DNA-binding domain"/>
    <property type="match status" value="1"/>
</dbReference>
<dbReference type="InterPro" id="IPR015424">
    <property type="entry name" value="PyrdxlP-dep_Trfase"/>
</dbReference>
<dbReference type="CDD" id="cd00609">
    <property type="entry name" value="AAT_like"/>
    <property type="match status" value="1"/>
</dbReference>
<evidence type="ECO:0000313" key="8">
    <source>
        <dbReference type="Proteomes" id="UP000287502"/>
    </source>
</evidence>
<dbReference type="InterPro" id="IPR036390">
    <property type="entry name" value="WH_DNA-bd_sf"/>
</dbReference>
<comment type="similarity">
    <text evidence="1">In the C-terminal section; belongs to the class-I pyridoxal-phosphate-dependent aminotransferase family.</text>
</comment>
<dbReference type="InterPro" id="IPR004839">
    <property type="entry name" value="Aminotransferase_I/II_large"/>
</dbReference>
<evidence type="ECO:0000256" key="3">
    <source>
        <dbReference type="ARBA" id="ARBA00023015"/>
    </source>
</evidence>
<dbReference type="GO" id="GO:0030170">
    <property type="term" value="F:pyridoxal phosphate binding"/>
    <property type="evidence" value="ECO:0007669"/>
    <property type="project" value="InterPro"/>
</dbReference>
<sequence>MEQQNVYKYEEVQSLIKKIISENGLKTGDKVPSIRKMSTDAGLSVSTIMKAYVELERQGVLESRPQSGFYVSADNSIPSLEISAEKKITVARVDKFSMIYNVCNAMADRSLIQFGGASPCLSMLPSAELAKTMKHILNHNPDFNSFEIFRGNAQLRSCISMQMLSAGLEISPNEIIITTGATESLSHILRVVAKPGDCIAVESPLHFGHLHALESMGMYVIEVPSRPDCGMDPDRLKDALDKYDVKALLIQPNFSNPLGGILPNEDKKRIVEICAAKNVPVIEDDVYGELCHEGHRPKCLSSFDKDGNVIYLSSFTKTISPSFRVGWICPGRYYKEVMDKKISTVLDTSRLLQLALSDYLLSGKYSRYLNRVRRMYRNQVAAYRSYVMEFFPEGTRASNPKGGYILWMELPETVDSFRLYEAAMKEGIGIVPGFLFTAQDRYRNFIRLNCGSPLDKKHIDALRKLGAMAAGLSGGGA</sequence>
<feature type="domain" description="HTH gntR-type" evidence="6">
    <location>
        <begin position="6"/>
        <end position="74"/>
    </location>
</feature>
<dbReference type="PANTHER" id="PTHR46577">
    <property type="entry name" value="HTH-TYPE TRANSCRIPTIONAL REGULATORY PROTEIN GABR"/>
    <property type="match status" value="1"/>
</dbReference>
<dbReference type="Pfam" id="PF00392">
    <property type="entry name" value="GntR"/>
    <property type="match status" value="1"/>
</dbReference>
<dbReference type="KEGG" id="gtl:EP073_00930"/>
<dbReference type="Pfam" id="PF00155">
    <property type="entry name" value="Aminotran_1_2"/>
    <property type="match status" value="1"/>
</dbReference>
<proteinExistence type="inferred from homology"/>
<evidence type="ECO:0000313" key="7">
    <source>
        <dbReference type="EMBL" id="QAR32015.1"/>
    </source>
</evidence>
<keyword evidence="4" id="KW-0238">DNA-binding</keyword>
<dbReference type="InterPro" id="IPR051446">
    <property type="entry name" value="HTH_trans_reg/aminotransferase"/>
</dbReference>
<dbReference type="SUPFAM" id="SSF46785">
    <property type="entry name" value="Winged helix' DNA-binding domain"/>
    <property type="match status" value="1"/>
</dbReference>
<organism evidence="7 8">
    <name type="scientific">Geovibrio thiophilus</name>
    <dbReference type="NCBI Taxonomy" id="139438"/>
    <lineage>
        <taxon>Bacteria</taxon>
        <taxon>Pseudomonadati</taxon>
        <taxon>Deferribacterota</taxon>
        <taxon>Deferribacteres</taxon>
        <taxon>Deferribacterales</taxon>
        <taxon>Geovibrionaceae</taxon>
        <taxon>Geovibrio</taxon>
    </lineage>
</organism>